<evidence type="ECO:0000313" key="1">
    <source>
        <dbReference type="EMBL" id="MCK8783182.1"/>
    </source>
</evidence>
<evidence type="ECO:0000313" key="2">
    <source>
        <dbReference type="Proteomes" id="UP001139516"/>
    </source>
</evidence>
<organism evidence="1 2">
    <name type="scientific">Roseomonas acroporae</name>
    <dbReference type="NCBI Taxonomy" id="2937791"/>
    <lineage>
        <taxon>Bacteria</taxon>
        <taxon>Pseudomonadati</taxon>
        <taxon>Pseudomonadota</taxon>
        <taxon>Alphaproteobacteria</taxon>
        <taxon>Acetobacterales</taxon>
        <taxon>Roseomonadaceae</taxon>
        <taxon>Roseomonas</taxon>
    </lineage>
</organism>
<sequence length="133" mass="13627">MLPALTAAAQRLAEALDAENAALASLDLTRAAALATAKIQASDAFAAACTTAQKLGQRPEGEDHVAVSQLAQRLRQLGSENRRLLERAIGLQARVIETIAGVALPQAAAPGYGLDGGRRPAPQPVALAVSARA</sequence>
<dbReference type="Proteomes" id="UP001139516">
    <property type="component" value="Unassembled WGS sequence"/>
</dbReference>
<dbReference type="EMBL" id="JALPRX010000007">
    <property type="protein sequence ID" value="MCK8783182.1"/>
    <property type="molecule type" value="Genomic_DNA"/>
</dbReference>
<reference evidence="1" key="1">
    <citation type="submission" date="2022-04" db="EMBL/GenBank/DDBJ databases">
        <title>Roseomonas acroporae sp. nov., isolated from coral Acropora digitifera.</title>
        <authorList>
            <person name="Sun H."/>
        </authorList>
    </citation>
    <scope>NUCLEOTIDE SEQUENCE</scope>
    <source>
        <strain evidence="1">NAR14</strain>
    </source>
</reference>
<evidence type="ECO:0008006" key="3">
    <source>
        <dbReference type="Google" id="ProtNLM"/>
    </source>
</evidence>
<keyword evidence="2" id="KW-1185">Reference proteome</keyword>
<gene>
    <name evidence="1" type="ORF">M0638_02160</name>
</gene>
<name>A0A9X1Y6W7_9PROT</name>
<dbReference type="RefSeq" id="WP_248665309.1">
    <property type="nucleotide sequence ID" value="NZ_JALPRX010000007.1"/>
</dbReference>
<proteinExistence type="predicted"/>
<protein>
    <recommendedName>
        <fullName evidence="3">Flagellar protein FlgN</fullName>
    </recommendedName>
</protein>
<comment type="caution">
    <text evidence="1">The sequence shown here is derived from an EMBL/GenBank/DDBJ whole genome shotgun (WGS) entry which is preliminary data.</text>
</comment>
<accession>A0A9X1Y6W7</accession>
<dbReference type="AlphaFoldDB" id="A0A9X1Y6W7"/>